<dbReference type="EMBL" id="CAEZYH010000023">
    <property type="protein sequence ID" value="CAB4716841.1"/>
    <property type="molecule type" value="Genomic_DNA"/>
</dbReference>
<organism evidence="2">
    <name type="scientific">freshwater metagenome</name>
    <dbReference type="NCBI Taxonomy" id="449393"/>
    <lineage>
        <taxon>unclassified sequences</taxon>
        <taxon>metagenomes</taxon>
        <taxon>ecological metagenomes</taxon>
    </lineage>
</organism>
<dbReference type="Pfam" id="PF00583">
    <property type="entry name" value="Acetyltransf_1"/>
    <property type="match status" value="1"/>
</dbReference>
<dbReference type="PIRSF" id="PIRSF028520">
    <property type="entry name" value="UCP028520"/>
    <property type="match status" value="1"/>
</dbReference>
<proteinExistence type="predicted"/>
<dbReference type="CDD" id="cd04301">
    <property type="entry name" value="NAT_SF"/>
    <property type="match status" value="1"/>
</dbReference>
<dbReference type="InterPro" id="IPR016181">
    <property type="entry name" value="Acyl_CoA_acyltransferase"/>
</dbReference>
<dbReference type="EMBL" id="CAFAAL010000160">
    <property type="protein sequence ID" value="CAB4814661.1"/>
    <property type="molecule type" value="Genomic_DNA"/>
</dbReference>
<dbReference type="SUPFAM" id="SSF55729">
    <property type="entry name" value="Acyl-CoA N-acyltransferases (Nat)"/>
    <property type="match status" value="1"/>
</dbReference>
<evidence type="ECO:0000259" key="1">
    <source>
        <dbReference type="PROSITE" id="PS51186"/>
    </source>
</evidence>
<gene>
    <name evidence="2" type="ORF">UFOPK2658_00747</name>
    <name evidence="3" type="ORF">UFOPK3004_01461</name>
</gene>
<dbReference type="GO" id="GO:0016747">
    <property type="term" value="F:acyltransferase activity, transferring groups other than amino-acyl groups"/>
    <property type="evidence" value="ECO:0007669"/>
    <property type="project" value="InterPro"/>
</dbReference>
<dbReference type="PROSITE" id="PS51186">
    <property type="entry name" value="GNAT"/>
    <property type="match status" value="1"/>
</dbReference>
<evidence type="ECO:0000313" key="3">
    <source>
        <dbReference type="EMBL" id="CAB4814661.1"/>
    </source>
</evidence>
<dbReference type="InterPro" id="IPR016890">
    <property type="entry name" value="UCP028520"/>
</dbReference>
<protein>
    <submittedName>
        <fullName evidence="2">Unannotated protein</fullName>
    </submittedName>
</protein>
<reference evidence="2" key="1">
    <citation type="submission" date="2020-05" db="EMBL/GenBank/DDBJ databases">
        <authorList>
            <person name="Chiriac C."/>
            <person name="Salcher M."/>
            <person name="Ghai R."/>
            <person name="Kavagutti S V."/>
        </authorList>
    </citation>
    <scope>NUCLEOTIDE SEQUENCE</scope>
</reference>
<dbReference type="InterPro" id="IPR000182">
    <property type="entry name" value="GNAT_dom"/>
</dbReference>
<evidence type="ECO:0000313" key="2">
    <source>
        <dbReference type="EMBL" id="CAB4716841.1"/>
    </source>
</evidence>
<sequence length="159" mass="17907">MPIIRELTADDLDLMLAINQENVPAVGPETAETMRQIFEWSFLALGIEVDETLVGYCLMMKPGLPYGSTNYQWFCNKYDDFIYLDRVAFTESHQGKGYGSLLYNEVEARSAAPLFTLEVNLEPRNDGSLRFHDRLGFVEVGQQVSGSGKLVSLMAKTLR</sequence>
<name>A0A6J6QYF2_9ZZZZ</name>
<dbReference type="Gene3D" id="3.40.630.30">
    <property type="match status" value="1"/>
</dbReference>
<accession>A0A6J6QYF2</accession>
<dbReference type="AlphaFoldDB" id="A0A6J6QYF2"/>
<feature type="domain" description="N-acetyltransferase" evidence="1">
    <location>
        <begin position="2"/>
        <end position="159"/>
    </location>
</feature>